<reference evidence="1 2" key="1">
    <citation type="submission" date="2020-02" db="EMBL/GenBank/DDBJ databases">
        <title>Acidophilic actinobacteria isolated from forest soil.</title>
        <authorList>
            <person name="Golinska P."/>
        </authorList>
    </citation>
    <scope>NUCLEOTIDE SEQUENCE [LARGE SCALE GENOMIC DNA]</scope>
    <source>
        <strain evidence="1 2">NL8</strain>
    </source>
</reference>
<gene>
    <name evidence="1" type="ORF">KGQ19_25265</name>
</gene>
<dbReference type="RefSeq" id="WP_212012471.1">
    <property type="nucleotide sequence ID" value="NZ_JAAFYZ010000094.1"/>
</dbReference>
<accession>A0ABS5KVU2</accession>
<dbReference type="EMBL" id="JAAFYZ010000094">
    <property type="protein sequence ID" value="MBS2550182.1"/>
    <property type="molecule type" value="Genomic_DNA"/>
</dbReference>
<dbReference type="Proteomes" id="UP000730482">
    <property type="component" value="Unassembled WGS sequence"/>
</dbReference>
<comment type="caution">
    <text evidence="1">The sequence shown here is derived from an EMBL/GenBank/DDBJ whole genome shotgun (WGS) entry which is preliminary data.</text>
</comment>
<organism evidence="1 2">
    <name type="scientific">Catenulispora pinistramenti</name>
    <dbReference type="NCBI Taxonomy" id="2705254"/>
    <lineage>
        <taxon>Bacteria</taxon>
        <taxon>Bacillati</taxon>
        <taxon>Actinomycetota</taxon>
        <taxon>Actinomycetes</taxon>
        <taxon>Catenulisporales</taxon>
        <taxon>Catenulisporaceae</taxon>
        <taxon>Catenulispora</taxon>
    </lineage>
</organism>
<sequence length="149" mass="15866">MARVDEELTELATAAANSMVAAMGTELWPSVSGLIRRLLIRRPRRRAELTVALDQLSAEGAVAVEDDGGGALSPADRAETVRFWADALEQLVRQDAALRPALAALAGLTLPIPAPGAPRQQNSAHGFGRVYANQFGAQIIDETERQGPK</sequence>
<evidence type="ECO:0000313" key="2">
    <source>
        <dbReference type="Proteomes" id="UP000730482"/>
    </source>
</evidence>
<evidence type="ECO:0000313" key="1">
    <source>
        <dbReference type="EMBL" id="MBS2550182.1"/>
    </source>
</evidence>
<keyword evidence="2" id="KW-1185">Reference proteome</keyword>
<proteinExistence type="predicted"/>
<protein>
    <submittedName>
        <fullName evidence="1">Uncharacterized protein</fullName>
    </submittedName>
</protein>
<name>A0ABS5KVU2_9ACTN</name>